<dbReference type="RefSeq" id="WP_304534490.1">
    <property type="nucleotide sequence ID" value="NZ_JAUQOM010000001.1"/>
</dbReference>
<dbReference type="Pfam" id="PF00848">
    <property type="entry name" value="Ring_hydroxyl_A"/>
    <property type="match status" value="1"/>
</dbReference>
<dbReference type="PROSITE" id="PS51296">
    <property type="entry name" value="RIESKE"/>
    <property type="match status" value="1"/>
</dbReference>
<comment type="caution">
    <text evidence="8">The sequence shown here is derived from an EMBL/GenBank/DDBJ whole genome shotgun (WGS) entry which is preliminary data.</text>
</comment>
<dbReference type="EMBL" id="JAUQOM010000001">
    <property type="protein sequence ID" value="MDO7833971.1"/>
    <property type="molecule type" value="Genomic_DNA"/>
</dbReference>
<dbReference type="InterPro" id="IPR001663">
    <property type="entry name" value="Rng_hydr_dOase-A"/>
</dbReference>
<dbReference type="CDD" id="cd03469">
    <property type="entry name" value="Rieske_RO_Alpha_N"/>
    <property type="match status" value="1"/>
</dbReference>
<organism evidence="8 9">
    <name type="scientific">Sphingobium cyanobacteriorum</name>
    <dbReference type="NCBI Taxonomy" id="3063954"/>
    <lineage>
        <taxon>Bacteria</taxon>
        <taxon>Pseudomonadati</taxon>
        <taxon>Pseudomonadota</taxon>
        <taxon>Alphaproteobacteria</taxon>
        <taxon>Sphingomonadales</taxon>
        <taxon>Sphingomonadaceae</taxon>
        <taxon>Sphingobium</taxon>
    </lineage>
</organism>
<keyword evidence="9" id="KW-1185">Reference proteome</keyword>
<dbReference type="Gene3D" id="2.102.10.10">
    <property type="entry name" value="Rieske [2Fe-2S] iron-sulphur domain"/>
    <property type="match status" value="1"/>
</dbReference>
<sequence>MADPDAGWSLPAWTYSDPEFFAVERARIFRPAWQIVAHESDIPNPGDFQTLDYIGESVIVLRGDDGAVRAFTNVCRHRGARIVDGTSGCAHKLVCPYHGWTYETDGRLSGVPMKASYGDGFALADHGLSPVAVENWQGFLFVRLADDGGPSVAEMMAPHAAEIAPYRFADLRALGRVTLRPRAVNWKIIGDNYSDGLHITVAHPGLKRLMGDGYGVAASPHADRMWGPIVERPSPNLSERAYQHFLPPVPHLPPERQRLWTYYKLWPNFAFDIYPDQVDFMAWLPVSPTQTLIREISYALPDARREMRAARYLNWRINRQVNAEDTDLVARVQAGMASQSFTVGPLSEQEVALRHFCGRVRDVIPQARLHHAPGTGWSKV</sequence>
<keyword evidence="4 8" id="KW-0560">Oxidoreductase</keyword>
<evidence type="ECO:0000313" key="8">
    <source>
        <dbReference type="EMBL" id="MDO7833971.1"/>
    </source>
</evidence>
<keyword evidence="5" id="KW-0408">Iron</keyword>
<dbReference type="Pfam" id="PF00355">
    <property type="entry name" value="Rieske"/>
    <property type="match status" value="1"/>
</dbReference>
<feature type="domain" description="Rieske" evidence="7">
    <location>
        <begin position="33"/>
        <end position="142"/>
    </location>
</feature>
<dbReference type="PANTHER" id="PTHR43756:SF5">
    <property type="entry name" value="CHOLINE MONOOXYGENASE, CHLOROPLASTIC"/>
    <property type="match status" value="1"/>
</dbReference>
<dbReference type="EC" id="1.14.13.-" evidence="8"/>
<keyword evidence="3" id="KW-0479">Metal-binding</keyword>
<proteinExistence type="predicted"/>
<keyword evidence="8" id="KW-0223">Dioxygenase</keyword>
<evidence type="ECO:0000256" key="1">
    <source>
        <dbReference type="ARBA" id="ARBA00001962"/>
    </source>
</evidence>
<gene>
    <name evidence="8" type="ORF">Q4610_02835</name>
</gene>
<accession>A0ABT8ZHR6</accession>
<dbReference type="InterPro" id="IPR017941">
    <property type="entry name" value="Rieske_2Fe-2S"/>
</dbReference>
<reference evidence="8" key="1">
    <citation type="submission" date="2023-07" db="EMBL/GenBank/DDBJ databases">
        <title>Bacterial whole genome sequence for Sphingobium sp. HBC34.</title>
        <authorList>
            <person name="Le V."/>
            <person name="Ko S.-R."/>
            <person name="Ahn C.-Y."/>
            <person name="Oh H.-M."/>
        </authorList>
    </citation>
    <scope>NUCLEOTIDE SEQUENCE</scope>
    <source>
        <strain evidence="8">HBC34</strain>
    </source>
</reference>
<evidence type="ECO:0000259" key="7">
    <source>
        <dbReference type="PROSITE" id="PS51296"/>
    </source>
</evidence>
<evidence type="ECO:0000256" key="4">
    <source>
        <dbReference type="ARBA" id="ARBA00023002"/>
    </source>
</evidence>
<dbReference type="CDD" id="cd00680">
    <property type="entry name" value="RHO_alpha_C"/>
    <property type="match status" value="1"/>
</dbReference>
<dbReference type="Gene3D" id="3.90.380.10">
    <property type="entry name" value="Naphthalene 1,2-dioxygenase Alpha Subunit, Chain A, domain 1"/>
    <property type="match status" value="2"/>
</dbReference>
<dbReference type="GO" id="GO:0051213">
    <property type="term" value="F:dioxygenase activity"/>
    <property type="evidence" value="ECO:0007669"/>
    <property type="project" value="UniProtKB-KW"/>
</dbReference>
<evidence type="ECO:0000256" key="3">
    <source>
        <dbReference type="ARBA" id="ARBA00022723"/>
    </source>
</evidence>
<dbReference type="PRINTS" id="PR00090">
    <property type="entry name" value="RNGDIOXGNASE"/>
</dbReference>
<protein>
    <submittedName>
        <fullName evidence="8">Aromatic ring-hydroxylating dioxygenase subunit alpha</fullName>
        <ecNumber evidence="8">1.14.13.-</ecNumber>
    </submittedName>
</protein>
<dbReference type="InterPro" id="IPR036922">
    <property type="entry name" value="Rieske_2Fe-2S_sf"/>
</dbReference>
<evidence type="ECO:0000313" key="9">
    <source>
        <dbReference type="Proteomes" id="UP001176471"/>
    </source>
</evidence>
<evidence type="ECO:0000256" key="5">
    <source>
        <dbReference type="ARBA" id="ARBA00023004"/>
    </source>
</evidence>
<evidence type="ECO:0000256" key="6">
    <source>
        <dbReference type="ARBA" id="ARBA00023014"/>
    </source>
</evidence>
<comment type="cofactor">
    <cofactor evidence="1">
        <name>Fe cation</name>
        <dbReference type="ChEBI" id="CHEBI:24875"/>
    </cofactor>
</comment>
<name>A0ABT8ZHR6_9SPHN</name>
<evidence type="ECO:0000256" key="2">
    <source>
        <dbReference type="ARBA" id="ARBA00022714"/>
    </source>
</evidence>
<keyword evidence="2" id="KW-0001">2Fe-2S</keyword>
<dbReference type="SUPFAM" id="SSF50022">
    <property type="entry name" value="ISP domain"/>
    <property type="match status" value="1"/>
</dbReference>
<dbReference type="InterPro" id="IPR015879">
    <property type="entry name" value="Ring_hydroxy_dOase_asu_C_dom"/>
</dbReference>
<dbReference type="PANTHER" id="PTHR43756">
    <property type="entry name" value="CHOLINE MONOOXYGENASE, CHLOROPLASTIC"/>
    <property type="match status" value="1"/>
</dbReference>
<dbReference type="Proteomes" id="UP001176471">
    <property type="component" value="Unassembled WGS sequence"/>
</dbReference>
<keyword evidence="6" id="KW-0411">Iron-sulfur</keyword>
<dbReference type="SUPFAM" id="SSF55961">
    <property type="entry name" value="Bet v1-like"/>
    <property type="match status" value="1"/>
</dbReference>